<dbReference type="OrthoDB" id="5391381at2759"/>
<reference evidence="2 3" key="1">
    <citation type="submission" date="2019-09" db="EMBL/GenBank/DDBJ databases">
        <title>Draft genome of the ectomycorrhizal ascomycete Sphaerosporella brunnea.</title>
        <authorList>
            <consortium name="DOE Joint Genome Institute"/>
            <person name="Benucci G.M."/>
            <person name="Marozzi G."/>
            <person name="Antonielli L."/>
            <person name="Sanchez S."/>
            <person name="Marco P."/>
            <person name="Wang X."/>
            <person name="Falini L.B."/>
            <person name="Barry K."/>
            <person name="Haridas S."/>
            <person name="Lipzen A."/>
            <person name="Labutti K."/>
            <person name="Grigoriev I.V."/>
            <person name="Murat C."/>
            <person name="Martin F."/>
            <person name="Albertini E."/>
            <person name="Donnini D."/>
            <person name="Bonito G."/>
        </authorList>
    </citation>
    <scope>NUCLEOTIDE SEQUENCE [LARGE SCALE GENOMIC DNA]</scope>
    <source>
        <strain evidence="2 3">Sb_GMNB300</strain>
    </source>
</reference>
<dbReference type="Proteomes" id="UP000326924">
    <property type="component" value="Unassembled WGS sequence"/>
</dbReference>
<protein>
    <submittedName>
        <fullName evidence="2">Uncharacterized protein</fullName>
    </submittedName>
</protein>
<accession>A0A5J5F919</accession>
<dbReference type="AlphaFoldDB" id="A0A5J5F919"/>
<feature type="signal peptide" evidence="1">
    <location>
        <begin position="1"/>
        <end position="21"/>
    </location>
</feature>
<name>A0A5J5F919_9PEZI</name>
<evidence type="ECO:0000313" key="2">
    <source>
        <dbReference type="EMBL" id="KAA8913411.1"/>
    </source>
</evidence>
<keyword evidence="3" id="KW-1185">Reference proteome</keyword>
<dbReference type="InParanoid" id="A0A5J5F919"/>
<dbReference type="EMBL" id="VXIS01000015">
    <property type="protein sequence ID" value="KAA8913411.1"/>
    <property type="molecule type" value="Genomic_DNA"/>
</dbReference>
<keyword evidence="1" id="KW-0732">Signal</keyword>
<proteinExistence type="predicted"/>
<organism evidence="2 3">
    <name type="scientific">Sphaerosporella brunnea</name>
    <dbReference type="NCBI Taxonomy" id="1250544"/>
    <lineage>
        <taxon>Eukaryota</taxon>
        <taxon>Fungi</taxon>
        <taxon>Dikarya</taxon>
        <taxon>Ascomycota</taxon>
        <taxon>Pezizomycotina</taxon>
        <taxon>Pezizomycetes</taxon>
        <taxon>Pezizales</taxon>
        <taxon>Pyronemataceae</taxon>
        <taxon>Sphaerosporella</taxon>
    </lineage>
</organism>
<feature type="chain" id="PRO_5023875322" evidence="1">
    <location>
        <begin position="22"/>
        <end position="209"/>
    </location>
</feature>
<comment type="caution">
    <text evidence="2">The sequence shown here is derived from an EMBL/GenBank/DDBJ whole genome shotgun (WGS) entry which is preliminary data.</text>
</comment>
<sequence length="209" mass="22650">MNAATFVFIFTFLFFSKLIAALPNGEYIDPGTTSIETESGTLYTTASGFKYLELRAGFDTSHPALDINNLMRLHAENKPLPRLPGVPYDTDISPQMISKGELHCETSGGSPLSKDVDMVANALLAIGKKGVYCCHKQQGKNCSPVWWQGTAISDVCNFKKKQICIHCTIAGQAVKEIASKCNSNESKAGGFVRFGSLFGTVGDVNAYHQ</sequence>
<evidence type="ECO:0000256" key="1">
    <source>
        <dbReference type="SAM" id="SignalP"/>
    </source>
</evidence>
<gene>
    <name evidence="2" type="ORF">FN846DRAFT_132251</name>
</gene>
<evidence type="ECO:0000313" key="3">
    <source>
        <dbReference type="Proteomes" id="UP000326924"/>
    </source>
</evidence>